<name>A0A6M0QSP0_9RHOB</name>
<sequence>MARFLSFIFKLLGVTSAVYLVYLTLFTLFEGVKNLYDGVDGTVRAASITAFVTVVTFLIGKLWEQSRDRKAKINSEKIAVYKRFFDFYFDMFSYEKIHGKPKEPGDILRELVEFQKDLVFWGSDQVLRAFLGFKDELAIFTEKRPNDASNDETQLALARVMKSVAALLVAMRRDIGYSFTAFNAKDLGRLQLADDEENKQLMKYL</sequence>
<dbReference type="AlphaFoldDB" id="A0A6M0QSP0"/>
<feature type="transmembrane region" description="Helical" evidence="1">
    <location>
        <begin position="7"/>
        <end position="29"/>
    </location>
</feature>
<dbReference type="RefSeq" id="WP_164624939.1">
    <property type="nucleotide sequence ID" value="NZ_JAAIVJ010000004.1"/>
</dbReference>
<keyword evidence="1" id="KW-0812">Transmembrane</keyword>
<organism evidence="2 3">
    <name type="scientific">Tabrizicola oligotrophica</name>
    <dbReference type="NCBI Taxonomy" id="2710650"/>
    <lineage>
        <taxon>Bacteria</taxon>
        <taxon>Pseudomonadati</taxon>
        <taxon>Pseudomonadota</taxon>
        <taxon>Alphaproteobacteria</taxon>
        <taxon>Rhodobacterales</taxon>
        <taxon>Paracoccaceae</taxon>
        <taxon>Tabrizicola</taxon>
    </lineage>
</organism>
<evidence type="ECO:0000256" key="1">
    <source>
        <dbReference type="SAM" id="Phobius"/>
    </source>
</evidence>
<reference evidence="2 3" key="1">
    <citation type="submission" date="2020-02" db="EMBL/GenBank/DDBJ databases">
        <authorList>
            <person name="Chen W.-M."/>
        </authorList>
    </citation>
    <scope>NUCLEOTIDE SEQUENCE [LARGE SCALE GENOMIC DNA]</scope>
    <source>
        <strain evidence="2 3">KMS-5</strain>
    </source>
</reference>
<keyword evidence="3" id="KW-1185">Reference proteome</keyword>
<dbReference type="EMBL" id="JAAIVJ010000004">
    <property type="protein sequence ID" value="NEY90458.1"/>
    <property type="molecule type" value="Genomic_DNA"/>
</dbReference>
<keyword evidence="1" id="KW-1133">Transmembrane helix</keyword>
<feature type="transmembrane region" description="Helical" evidence="1">
    <location>
        <begin position="41"/>
        <end position="63"/>
    </location>
</feature>
<evidence type="ECO:0000313" key="3">
    <source>
        <dbReference type="Proteomes" id="UP000477782"/>
    </source>
</evidence>
<comment type="caution">
    <text evidence="2">The sequence shown here is derived from an EMBL/GenBank/DDBJ whole genome shotgun (WGS) entry which is preliminary data.</text>
</comment>
<keyword evidence="1" id="KW-0472">Membrane</keyword>
<accession>A0A6M0QSP0</accession>
<protein>
    <recommendedName>
        <fullName evidence="4">DUF4760 domain-containing protein</fullName>
    </recommendedName>
</protein>
<evidence type="ECO:0008006" key="4">
    <source>
        <dbReference type="Google" id="ProtNLM"/>
    </source>
</evidence>
<gene>
    <name evidence="2" type="ORF">G4Z14_09125</name>
</gene>
<evidence type="ECO:0000313" key="2">
    <source>
        <dbReference type="EMBL" id="NEY90458.1"/>
    </source>
</evidence>
<dbReference type="Proteomes" id="UP000477782">
    <property type="component" value="Unassembled WGS sequence"/>
</dbReference>
<proteinExistence type="predicted"/>